<name>A0A0N7KMC7_ORYSJ</name>
<dbReference type="EMBL" id="AP014962">
    <property type="protein sequence ID" value="BAS98449.1"/>
    <property type="molecule type" value="Genomic_DNA"/>
</dbReference>
<feature type="compositionally biased region" description="Basic and acidic residues" evidence="1">
    <location>
        <begin position="25"/>
        <end position="36"/>
    </location>
</feature>
<evidence type="ECO:0000313" key="3">
    <source>
        <dbReference type="Proteomes" id="UP000059680"/>
    </source>
</evidence>
<dbReference type="InParanoid" id="A0A0N7KMC7"/>
<dbReference type="Gramene" id="Os06t0594650-00">
    <property type="protein sequence ID" value="Os06t0594650-00"/>
    <property type="gene ID" value="Os06g0594650"/>
</dbReference>
<protein>
    <submittedName>
        <fullName evidence="2">Os06g0594650 protein</fullName>
    </submittedName>
</protein>
<dbReference type="FunCoup" id="A0A0N7KMC7">
    <property type="interactions" value="6"/>
</dbReference>
<gene>
    <name evidence="2" type="ordered locus">Os06g0594650</name>
    <name evidence="2" type="ORF">OSNPB_060594650</name>
</gene>
<reference evidence="3" key="1">
    <citation type="journal article" date="2005" name="Nature">
        <title>The map-based sequence of the rice genome.</title>
        <authorList>
            <consortium name="International rice genome sequencing project (IRGSP)"/>
            <person name="Matsumoto T."/>
            <person name="Wu J."/>
            <person name="Kanamori H."/>
            <person name="Katayose Y."/>
            <person name="Fujisawa M."/>
            <person name="Namiki N."/>
            <person name="Mizuno H."/>
            <person name="Yamamoto K."/>
            <person name="Antonio B.A."/>
            <person name="Baba T."/>
            <person name="Sakata K."/>
            <person name="Nagamura Y."/>
            <person name="Aoki H."/>
            <person name="Arikawa K."/>
            <person name="Arita K."/>
            <person name="Bito T."/>
            <person name="Chiden Y."/>
            <person name="Fujitsuka N."/>
            <person name="Fukunaka R."/>
            <person name="Hamada M."/>
            <person name="Harada C."/>
            <person name="Hayashi A."/>
            <person name="Hijishita S."/>
            <person name="Honda M."/>
            <person name="Hosokawa S."/>
            <person name="Ichikawa Y."/>
            <person name="Idonuma A."/>
            <person name="Iijima M."/>
            <person name="Ikeda M."/>
            <person name="Ikeno M."/>
            <person name="Ito K."/>
            <person name="Ito S."/>
            <person name="Ito T."/>
            <person name="Ito Y."/>
            <person name="Ito Y."/>
            <person name="Iwabuchi A."/>
            <person name="Kamiya K."/>
            <person name="Karasawa W."/>
            <person name="Kurita K."/>
            <person name="Katagiri S."/>
            <person name="Kikuta A."/>
            <person name="Kobayashi H."/>
            <person name="Kobayashi N."/>
            <person name="Machita K."/>
            <person name="Maehara T."/>
            <person name="Masukawa M."/>
            <person name="Mizubayashi T."/>
            <person name="Mukai Y."/>
            <person name="Nagasaki H."/>
            <person name="Nagata Y."/>
            <person name="Naito S."/>
            <person name="Nakashima M."/>
            <person name="Nakama Y."/>
            <person name="Nakamichi Y."/>
            <person name="Nakamura M."/>
            <person name="Meguro A."/>
            <person name="Negishi M."/>
            <person name="Ohta I."/>
            <person name="Ohta T."/>
            <person name="Okamoto M."/>
            <person name="Ono N."/>
            <person name="Saji S."/>
            <person name="Sakaguchi M."/>
            <person name="Sakai K."/>
            <person name="Shibata M."/>
            <person name="Shimokawa T."/>
            <person name="Song J."/>
            <person name="Takazaki Y."/>
            <person name="Terasawa K."/>
            <person name="Tsugane M."/>
            <person name="Tsuji K."/>
            <person name="Ueda S."/>
            <person name="Waki K."/>
            <person name="Yamagata H."/>
            <person name="Yamamoto M."/>
            <person name="Yamamoto S."/>
            <person name="Yamane H."/>
            <person name="Yoshiki S."/>
            <person name="Yoshihara R."/>
            <person name="Yukawa K."/>
            <person name="Zhong H."/>
            <person name="Yano M."/>
            <person name="Yuan Q."/>
            <person name="Ouyang S."/>
            <person name="Liu J."/>
            <person name="Jones K.M."/>
            <person name="Gansberger K."/>
            <person name="Moffat K."/>
            <person name="Hill J."/>
            <person name="Bera J."/>
            <person name="Fadrosh D."/>
            <person name="Jin S."/>
            <person name="Johri S."/>
            <person name="Kim M."/>
            <person name="Overton L."/>
            <person name="Reardon M."/>
            <person name="Tsitrin T."/>
            <person name="Vuong H."/>
            <person name="Weaver B."/>
            <person name="Ciecko A."/>
            <person name="Tallon L."/>
            <person name="Jackson J."/>
            <person name="Pai G."/>
            <person name="Aken S.V."/>
            <person name="Utterback T."/>
            <person name="Reidmuller S."/>
            <person name="Feldblyum T."/>
            <person name="Hsiao J."/>
            <person name="Zismann V."/>
            <person name="Iobst S."/>
            <person name="de Vazeille A.R."/>
            <person name="Buell C.R."/>
            <person name="Ying K."/>
            <person name="Li Y."/>
            <person name="Lu T."/>
            <person name="Huang Y."/>
            <person name="Zhao Q."/>
            <person name="Feng Q."/>
            <person name="Zhang L."/>
            <person name="Zhu J."/>
            <person name="Weng Q."/>
            <person name="Mu J."/>
            <person name="Lu Y."/>
            <person name="Fan D."/>
            <person name="Liu Y."/>
            <person name="Guan J."/>
            <person name="Zhang Y."/>
            <person name="Yu S."/>
            <person name="Liu X."/>
            <person name="Zhang Y."/>
            <person name="Hong G."/>
            <person name="Han B."/>
            <person name="Choisne N."/>
            <person name="Demange N."/>
            <person name="Orjeda G."/>
            <person name="Samain S."/>
            <person name="Cattolico L."/>
            <person name="Pelletier E."/>
            <person name="Couloux A."/>
            <person name="Segurens B."/>
            <person name="Wincker P."/>
            <person name="D'Hont A."/>
            <person name="Scarpelli C."/>
            <person name="Weissenbach J."/>
            <person name="Salanoubat M."/>
            <person name="Quetier F."/>
            <person name="Yu Y."/>
            <person name="Kim H.R."/>
            <person name="Rambo T."/>
            <person name="Currie J."/>
            <person name="Collura K."/>
            <person name="Luo M."/>
            <person name="Yang T."/>
            <person name="Ammiraju J.S.S."/>
            <person name="Engler F."/>
            <person name="Soderlund C."/>
            <person name="Wing R.A."/>
            <person name="Palmer L.E."/>
            <person name="de la Bastide M."/>
            <person name="Spiegel L."/>
            <person name="Nascimento L."/>
            <person name="Zutavern T."/>
            <person name="O'Shaughnessy A."/>
            <person name="Dike S."/>
            <person name="Dedhia N."/>
            <person name="Preston R."/>
            <person name="Balija V."/>
            <person name="McCombie W.R."/>
            <person name="Chow T."/>
            <person name="Chen H."/>
            <person name="Chung M."/>
            <person name="Chen C."/>
            <person name="Shaw J."/>
            <person name="Wu H."/>
            <person name="Hsiao K."/>
            <person name="Chao Y."/>
            <person name="Chu M."/>
            <person name="Cheng C."/>
            <person name="Hour A."/>
            <person name="Lee P."/>
            <person name="Lin S."/>
            <person name="Lin Y."/>
            <person name="Liou J."/>
            <person name="Liu S."/>
            <person name="Hsing Y."/>
            <person name="Raghuvanshi S."/>
            <person name="Mohanty A."/>
            <person name="Bharti A.K."/>
            <person name="Gaur A."/>
            <person name="Gupta V."/>
            <person name="Kumar D."/>
            <person name="Ravi V."/>
            <person name="Vij S."/>
            <person name="Kapur A."/>
            <person name="Khurana P."/>
            <person name="Khurana P."/>
            <person name="Khurana J.P."/>
            <person name="Tyagi A.K."/>
            <person name="Gaikwad K."/>
            <person name="Singh A."/>
            <person name="Dalal V."/>
            <person name="Srivastava S."/>
            <person name="Dixit A."/>
            <person name="Pal A.K."/>
            <person name="Ghazi I.A."/>
            <person name="Yadav M."/>
            <person name="Pandit A."/>
            <person name="Bhargava A."/>
            <person name="Sureshbabu K."/>
            <person name="Batra K."/>
            <person name="Sharma T.R."/>
            <person name="Mohapatra T."/>
            <person name="Singh N.K."/>
            <person name="Messing J."/>
            <person name="Nelson A.B."/>
            <person name="Fuks G."/>
            <person name="Kavchok S."/>
            <person name="Keizer G."/>
            <person name="Linton E."/>
            <person name="Llaca V."/>
            <person name="Song R."/>
            <person name="Tanyolac B."/>
            <person name="Young S."/>
            <person name="Ho-Il K."/>
            <person name="Hahn J.H."/>
            <person name="Sangsakoo G."/>
            <person name="Vanavichit A."/>
            <person name="de Mattos Luiz.A.T."/>
            <person name="Zimmer P.D."/>
            <person name="Malone G."/>
            <person name="Dellagostin O."/>
            <person name="de Oliveira A.C."/>
            <person name="Bevan M."/>
            <person name="Bancroft I."/>
            <person name="Minx P."/>
            <person name="Cordum H."/>
            <person name="Wilson R."/>
            <person name="Cheng Z."/>
            <person name="Jin W."/>
            <person name="Jiang J."/>
            <person name="Leong S.A."/>
            <person name="Iwama H."/>
            <person name="Gojobori T."/>
            <person name="Itoh T."/>
            <person name="Niimura Y."/>
            <person name="Fujii Y."/>
            <person name="Habara T."/>
            <person name="Sakai H."/>
            <person name="Sato Y."/>
            <person name="Wilson G."/>
            <person name="Kumar K."/>
            <person name="McCouch S."/>
            <person name="Juretic N."/>
            <person name="Hoen D."/>
            <person name="Wright S."/>
            <person name="Bruskiewich R."/>
            <person name="Bureau T."/>
            <person name="Miyao A."/>
            <person name="Hirochika H."/>
            <person name="Nishikawa T."/>
            <person name="Kadowaki K."/>
            <person name="Sugiura M."/>
            <person name="Burr B."/>
            <person name="Sasaki T."/>
        </authorList>
    </citation>
    <scope>NUCLEOTIDE SEQUENCE [LARGE SCALE GENOMIC DNA]</scope>
    <source>
        <strain evidence="3">cv. Nipponbare</strain>
    </source>
</reference>
<feature type="region of interest" description="Disordered" evidence="1">
    <location>
        <begin position="1"/>
        <end position="44"/>
    </location>
</feature>
<sequence length="317" mass="33726">GEVVGVLLGDAARQQPRAGERRRRPHDDHRRDEVAVHQRPRRRRRAVPVVDVVEPELAPVRHVHGLVVERHLERVGAAGAPLRPAQALAGHPPLRLPDHADELDHRRRRHLPRRRGHLHREDGVAPVAGLQAEHLAGAGEEAELDGRGGVGGDGARPALPELGDDDVEGGADLAGAGGGGVLRLELAEVGGGEVEGDVLERQHGELRQRAGLDVRVREAVARPDRLHPRLREAAGEVADGVHELGGAGAVRHRVVGAQPDHEAAAGERRHLQITLLCGSTGHCSGVGHGTRSSLDSSSGRSRWLTSARVQLAAASTK</sequence>
<evidence type="ECO:0000256" key="1">
    <source>
        <dbReference type="SAM" id="MobiDB-lite"/>
    </source>
</evidence>
<dbReference type="eggNOG" id="ENOG502R3C4">
    <property type="taxonomic scope" value="Eukaryota"/>
</dbReference>
<keyword evidence="3" id="KW-1185">Reference proteome</keyword>
<accession>A0A0N7KMC7</accession>
<feature type="non-terminal residue" evidence="2">
    <location>
        <position position="1"/>
    </location>
</feature>
<proteinExistence type="predicted"/>
<dbReference type="Proteomes" id="UP000059680">
    <property type="component" value="Chromosome 6"/>
</dbReference>
<dbReference type="PaxDb" id="39947-A0A0N7KMC7"/>
<evidence type="ECO:0000313" key="2">
    <source>
        <dbReference type="EMBL" id="BAS98449.1"/>
    </source>
</evidence>
<reference evidence="2 3" key="3">
    <citation type="journal article" date="2013" name="Rice">
        <title>Improvement of the Oryza sativa Nipponbare reference genome using next generation sequence and optical map data.</title>
        <authorList>
            <person name="Kawahara Y."/>
            <person name="de la Bastide M."/>
            <person name="Hamilton J.P."/>
            <person name="Kanamori H."/>
            <person name="McCombie W.R."/>
            <person name="Ouyang S."/>
            <person name="Schwartz D.C."/>
            <person name="Tanaka T."/>
            <person name="Wu J."/>
            <person name="Zhou S."/>
            <person name="Childs K.L."/>
            <person name="Davidson R.M."/>
            <person name="Lin H."/>
            <person name="Quesada-Ocampo L."/>
            <person name="Vaillancourt B."/>
            <person name="Sakai H."/>
            <person name="Lee S.S."/>
            <person name="Kim J."/>
            <person name="Numa H."/>
            <person name="Itoh T."/>
            <person name="Buell C.R."/>
            <person name="Matsumoto T."/>
        </authorList>
    </citation>
    <scope>NUCLEOTIDE SEQUENCE [LARGE SCALE GENOMIC DNA]</scope>
    <source>
        <strain evidence="3">cv. Nipponbare</strain>
    </source>
</reference>
<organism evidence="2 3">
    <name type="scientific">Oryza sativa subsp. japonica</name>
    <name type="common">Rice</name>
    <dbReference type="NCBI Taxonomy" id="39947"/>
    <lineage>
        <taxon>Eukaryota</taxon>
        <taxon>Viridiplantae</taxon>
        <taxon>Streptophyta</taxon>
        <taxon>Embryophyta</taxon>
        <taxon>Tracheophyta</taxon>
        <taxon>Spermatophyta</taxon>
        <taxon>Magnoliopsida</taxon>
        <taxon>Liliopsida</taxon>
        <taxon>Poales</taxon>
        <taxon>Poaceae</taxon>
        <taxon>BOP clade</taxon>
        <taxon>Oryzoideae</taxon>
        <taxon>Oryzeae</taxon>
        <taxon>Oryzinae</taxon>
        <taxon>Oryza</taxon>
        <taxon>Oryza sativa</taxon>
    </lineage>
</organism>
<reference evidence="2 3" key="2">
    <citation type="journal article" date="2013" name="Plant Cell Physiol.">
        <title>Rice Annotation Project Database (RAP-DB): an integrative and interactive database for rice genomics.</title>
        <authorList>
            <person name="Sakai H."/>
            <person name="Lee S.S."/>
            <person name="Tanaka T."/>
            <person name="Numa H."/>
            <person name="Kim J."/>
            <person name="Kawahara Y."/>
            <person name="Wakimoto H."/>
            <person name="Yang C.C."/>
            <person name="Iwamoto M."/>
            <person name="Abe T."/>
            <person name="Yamada Y."/>
            <person name="Muto A."/>
            <person name="Inokuchi H."/>
            <person name="Ikemura T."/>
            <person name="Matsumoto T."/>
            <person name="Sasaki T."/>
            <person name="Itoh T."/>
        </authorList>
    </citation>
    <scope>NUCLEOTIDE SEQUENCE [LARGE SCALE GENOMIC DNA]</scope>
    <source>
        <strain evidence="3">cv. Nipponbare</strain>
    </source>
</reference>
<dbReference type="AlphaFoldDB" id="A0A0N7KMC7"/>